<dbReference type="PROSITE" id="PS50097">
    <property type="entry name" value="BTB"/>
    <property type="match status" value="1"/>
</dbReference>
<dbReference type="Pfam" id="PF00651">
    <property type="entry name" value="BTB"/>
    <property type="match status" value="1"/>
</dbReference>
<dbReference type="OrthoDB" id="5862257at2759"/>
<dbReference type="SUPFAM" id="SSF54695">
    <property type="entry name" value="POZ domain"/>
    <property type="match status" value="1"/>
</dbReference>
<dbReference type="AlphaFoldDB" id="E3MUV8"/>
<dbReference type="Gene3D" id="3.30.710.10">
    <property type="entry name" value="Potassium Channel Kv1.1, Chain A"/>
    <property type="match status" value="1"/>
</dbReference>
<organism evidence="3">
    <name type="scientific">Caenorhabditis remanei</name>
    <name type="common">Caenorhabditis vulgaris</name>
    <dbReference type="NCBI Taxonomy" id="31234"/>
    <lineage>
        <taxon>Eukaryota</taxon>
        <taxon>Metazoa</taxon>
        <taxon>Ecdysozoa</taxon>
        <taxon>Nematoda</taxon>
        <taxon>Chromadorea</taxon>
        <taxon>Rhabditida</taxon>
        <taxon>Rhabditina</taxon>
        <taxon>Rhabditomorpha</taxon>
        <taxon>Rhabditoidea</taxon>
        <taxon>Rhabditidae</taxon>
        <taxon>Peloderinae</taxon>
        <taxon>Caenorhabditis</taxon>
    </lineage>
</organism>
<dbReference type="eggNOG" id="ENOG502RFNH">
    <property type="taxonomic scope" value="Eukaryota"/>
</dbReference>
<proteinExistence type="predicted"/>
<feature type="domain" description="BTB" evidence="1">
    <location>
        <begin position="138"/>
        <end position="205"/>
    </location>
</feature>
<dbReference type="PANTHER" id="PTHR22744:SF14">
    <property type="entry name" value="BTB DOMAIN-CONTAINING PROTEIN-RELATED"/>
    <property type="match status" value="1"/>
</dbReference>
<dbReference type="CDD" id="cd18186">
    <property type="entry name" value="BTB_POZ_ZBTB_KLHL-like"/>
    <property type="match status" value="1"/>
</dbReference>
<gene>
    <name evidence="2" type="ORF">CRE_21425</name>
</gene>
<dbReference type="InterPro" id="IPR000210">
    <property type="entry name" value="BTB/POZ_dom"/>
</dbReference>
<dbReference type="EMBL" id="DS268480">
    <property type="protein sequence ID" value="EFP09892.1"/>
    <property type="molecule type" value="Genomic_DNA"/>
</dbReference>
<name>E3MUV8_CAERE</name>
<dbReference type="InterPro" id="IPR011333">
    <property type="entry name" value="SKP1/BTB/POZ_sf"/>
</dbReference>
<dbReference type="HOGENOM" id="CLU_036654_0_1_1"/>
<keyword evidence="3" id="KW-1185">Reference proteome</keyword>
<dbReference type="SMART" id="SM00225">
    <property type="entry name" value="BTB"/>
    <property type="match status" value="1"/>
</dbReference>
<reference evidence="2" key="1">
    <citation type="submission" date="2007-07" db="EMBL/GenBank/DDBJ databases">
        <title>PCAP assembly of the Caenorhabditis remanei genome.</title>
        <authorList>
            <consortium name="The Caenorhabditis remanei Sequencing Consortium"/>
            <person name="Wilson R.K."/>
        </authorList>
    </citation>
    <scope>NUCLEOTIDE SEQUENCE [LARGE SCALE GENOMIC DNA]</scope>
    <source>
        <strain evidence="2">PB4641</strain>
    </source>
</reference>
<evidence type="ECO:0000313" key="2">
    <source>
        <dbReference type="EMBL" id="EFP09892.1"/>
    </source>
</evidence>
<dbReference type="Proteomes" id="UP000008281">
    <property type="component" value="Unassembled WGS sequence"/>
</dbReference>
<dbReference type="InParanoid" id="E3MUV8"/>
<dbReference type="STRING" id="31234.E3MUV8"/>
<sequence length="296" mass="33648">MVEVFEYKSAAKTVTCAGNGIMEISDRNGIKCTWLAHASVNTQFVTNRTNYSWIFDWAQLEAQGCDGLTGSITVRSTTNSFIAFNVNVDLKNTYQIIADEKPANHGGYSVTYEYSLTPQYTPIQKISYDEMFLPSELTDAILVVDGKKLNVNKMFLSYHSEFFRALFSSNYKEGSMSEIPIEDVSYEDFALLLGTIQPKAVFPHDKTVEKLLEMADRFIMPSVIGQVEYHLLHNTTIGNEKLMWMADTYGMNKLLEKTARHTRSPEKAKLLRNSPEYKKLSKNAKSIVLDWIIQLI</sequence>
<accession>E3MUV8</accession>
<dbReference type="OMA" id="FICPNIT"/>
<evidence type="ECO:0000313" key="3">
    <source>
        <dbReference type="Proteomes" id="UP000008281"/>
    </source>
</evidence>
<protein>
    <recommendedName>
        <fullName evidence="1">BTB domain-containing protein</fullName>
    </recommendedName>
</protein>
<dbReference type="FunCoup" id="E3MUV8">
    <property type="interactions" value="27"/>
</dbReference>
<dbReference type="PANTHER" id="PTHR22744">
    <property type="entry name" value="HELIX LOOP HELIX PROTEIN 21-RELATED"/>
    <property type="match status" value="1"/>
</dbReference>
<evidence type="ECO:0000259" key="1">
    <source>
        <dbReference type="PROSITE" id="PS50097"/>
    </source>
</evidence>